<sequence length="49" mass="5445">MVLAATRRFLTLCTSLLETWNLPVLKGTQLELYLISVYCPSSPPFSIAS</sequence>
<dbReference type="RefSeq" id="XP_014550382.1">
    <property type="nucleotide sequence ID" value="XM_014694896.1"/>
</dbReference>
<reference evidence="1 2" key="1">
    <citation type="journal article" date="2013" name="PLoS Genet.">
        <title>Comparative genome structure, secondary metabolite, and effector coding capacity across Cochliobolus pathogens.</title>
        <authorList>
            <person name="Condon B.J."/>
            <person name="Leng Y."/>
            <person name="Wu D."/>
            <person name="Bushley K.E."/>
            <person name="Ohm R.A."/>
            <person name="Otillar R."/>
            <person name="Martin J."/>
            <person name="Schackwitz W."/>
            <person name="Grimwood J."/>
            <person name="MohdZainudin N."/>
            <person name="Xue C."/>
            <person name="Wang R."/>
            <person name="Manning V.A."/>
            <person name="Dhillon B."/>
            <person name="Tu Z.J."/>
            <person name="Steffenson B.J."/>
            <person name="Salamov A."/>
            <person name="Sun H."/>
            <person name="Lowry S."/>
            <person name="LaButti K."/>
            <person name="Han J."/>
            <person name="Copeland A."/>
            <person name="Lindquist E."/>
            <person name="Barry K."/>
            <person name="Schmutz J."/>
            <person name="Baker S.E."/>
            <person name="Ciuffetti L.M."/>
            <person name="Grigoriev I.V."/>
            <person name="Zhong S."/>
            <person name="Turgeon B.G."/>
        </authorList>
    </citation>
    <scope>NUCLEOTIDE SEQUENCE [LARGE SCALE GENOMIC DNA]</scope>
    <source>
        <strain evidence="1 2">FI3</strain>
    </source>
</reference>
<evidence type="ECO:0000313" key="2">
    <source>
        <dbReference type="Proteomes" id="UP000054337"/>
    </source>
</evidence>
<dbReference type="HOGENOM" id="CLU_3142795_0_0_1"/>
<evidence type="ECO:0000313" key="1">
    <source>
        <dbReference type="EMBL" id="EUN20808.1"/>
    </source>
</evidence>
<gene>
    <name evidence="1" type="ORF">COCVIDRAFT_115583</name>
</gene>
<proteinExistence type="predicted"/>
<dbReference type="EMBL" id="KI968886">
    <property type="protein sequence ID" value="EUN20808.1"/>
    <property type="molecule type" value="Genomic_DNA"/>
</dbReference>
<dbReference type="Proteomes" id="UP000054337">
    <property type="component" value="Unassembled WGS sequence"/>
</dbReference>
<dbReference type="GeneID" id="26250776"/>
<protein>
    <submittedName>
        <fullName evidence="1">Uncharacterized protein</fullName>
    </submittedName>
</protein>
<keyword evidence="2" id="KW-1185">Reference proteome</keyword>
<dbReference type="AlphaFoldDB" id="W7DRD8"/>
<name>W7DRD8_BIPV3</name>
<accession>W7DRD8</accession>
<organism evidence="1 2">
    <name type="scientific">Bipolaris victoriae (strain FI3)</name>
    <name type="common">Victoria blight of oats agent</name>
    <name type="synonym">Cochliobolus victoriae</name>
    <dbReference type="NCBI Taxonomy" id="930091"/>
    <lineage>
        <taxon>Eukaryota</taxon>
        <taxon>Fungi</taxon>
        <taxon>Dikarya</taxon>
        <taxon>Ascomycota</taxon>
        <taxon>Pezizomycotina</taxon>
        <taxon>Dothideomycetes</taxon>
        <taxon>Pleosporomycetidae</taxon>
        <taxon>Pleosporales</taxon>
        <taxon>Pleosporineae</taxon>
        <taxon>Pleosporaceae</taxon>
        <taxon>Bipolaris</taxon>
    </lineage>
</organism>